<accession>A0AAD6ZQW5</accession>
<evidence type="ECO:0000313" key="5">
    <source>
        <dbReference type="Proteomes" id="UP001218218"/>
    </source>
</evidence>
<keyword evidence="5" id="KW-1185">Reference proteome</keyword>
<organism evidence="4 5">
    <name type="scientific">Mycena albidolilacea</name>
    <dbReference type="NCBI Taxonomy" id="1033008"/>
    <lineage>
        <taxon>Eukaryota</taxon>
        <taxon>Fungi</taxon>
        <taxon>Dikarya</taxon>
        <taxon>Basidiomycota</taxon>
        <taxon>Agaricomycotina</taxon>
        <taxon>Agaricomycetes</taxon>
        <taxon>Agaricomycetidae</taxon>
        <taxon>Agaricales</taxon>
        <taxon>Marasmiineae</taxon>
        <taxon>Mycenaceae</taxon>
        <taxon>Mycena</taxon>
    </lineage>
</organism>
<dbReference type="Proteomes" id="UP001218218">
    <property type="component" value="Unassembled WGS sequence"/>
</dbReference>
<proteinExistence type="predicted"/>
<keyword evidence="2" id="KW-0119">Carbohydrate metabolism</keyword>
<dbReference type="AlphaFoldDB" id="A0AAD6ZQW5"/>
<reference evidence="4" key="1">
    <citation type="submission" date="2023-03" db="EMBL/GenBank/DDBJ databases">
        <title>Massive genome expansion in bonnet fungi (Mycena s.s.) driven by repeated elements and novel gene families across ecological guilds.</title>
        <authorList>
            <consortium name="Lawrence Berkeley National Laboratory"/>
            <person name="Harder C.B."/>
            <person name="Miyauchi S."/>
            <person name="Viragh M."/>
            <person name="Kuo A."/>
            <person name="Thoen E."/>
            <person name="Andreopoulos B."/>
            <person name="Lu D."/>
            <person name="Skrede I."/>
            <person name="Drula E."/>
            <person name="Henrissat B."/>
            <person name="Morin E."/>
            <person name="Kohler A."/>
            <person name="Barry K."/>
            <person name="LaButti K."/>
            <person name="Morin E."/>
            <person name="Salamov A."/>
            <person name="Lipzen A."/>
            <person name="Mereny Z."/>
            <person name="Hegedus B."/>
            <person name="Baldrian P."/>
            <person name="Stursova M."/>
            <person name="Weitz H."/>
            <person name="Taylor A."/>
            <person name="Grigoriev I.V."/>
            <person name="Nagy L.G."/>
            <person name="Martin F."/>
            <person name="Kauserud H."/>
        </authorList>
    </citation>
    <scope>NUCLEOTIDE SEQUENCE</scope>
    <source>
        <strain evidence="4">CBHHK002</strain>
    </source>
</reference>
<feature type="domain" description="NAD-dependent epimerase/dehydratase" evidence="3">
    <location>
        <begin position="5"/>
        <end position="190"/>
    </location>
</feature>
<evidence type="ECO:0000259" key="3">
    <source>
        <dbReference type="Pfam" id="PF01370"/>
    </source>
</evidence>
<dbReference type="Gene3D" id="3.90.25.10">
    <property type="entry name" value="UDP-galactose 4-epimerase, domain 1"/>
    <property type="match status" value="1"/>
</dbReference>
<name>A0AAD6ZQW5_9AGAR</name>
<evidence type="ECO:0000313" key="4">
    <source>
        <dbReference type="EMBL" id="KAJ7334809.1"/>
    </source>
</evidence>
<dbReference type="EMBL" id="JARIHO010000032">
    <property type="protein sequence ID" value="KAJ7334809.1"/>
    <property type="molecule type" value="Genomic_DNA"/>
</dbReference>
<evidence type="ECO:0000256" key="1">
    <source>
        <dbReference type="ARBA" id="ARBA00022857"/>
    </source>
</evidence>
<protein>
    <recommendedName>
        <fullName evidence="3">NAD-dependent epimerase/dehydratase domain-containing protein</fullName>
    </recommendedName>
</protein>
<dbReference type="PANTHER" id="PTHR43103">
    <property type="entry name" value="NUCLEOSIDE-DIPHOSPHATE-SUGAR EPIMERASE"/>
    <property type="match status" value="1"/>
</dbReference>
<keyword evidence="1" id="KW-0521">NADP</keyword>
<dbReference type="Gene3D" id="3.40.50.720">
    <property type="entry name" value="NAD(P)-binding Rossmann-like Domain"/>
    <property type="match status" value="1"/>
</dbReference>
<sequence>MSNTVITGAAGFLGGLALVADPNVRLILADIFEPKSPKSSTAITVKVDLTAKEAVDGLFKSEFGVLDTIYCLQGILSRGSEDNFDLGLKVNFDSICLTLQAAHEFGAQSAARIKFIFASSLAVPHIVTPDTIAAPEGAYGMGKLTSELFVSEFSRRGFVDGRILHLPTVTVRHGAPAAATSAAFISGIIREPLKDIESLCPIGDSVESPALELPLWLASPQTTIKNFIIVRHIPADKFLLHTRAVCLPGFTATVREELDALEKVGGKKALKLVKFTDDPVNRRLVSSWPARFDNTYPLSLGFIVDEGGMEPIVRQFQKDIELRSRDALF</sequence>
<gene>
    <name evidence="4" type="ORF">DFH08DRAFT_925712</name>
</gene>
<evidence type="ECO:0000256" key="2">
    <source>
        <dbReference type="ARBA" id="ARBA00023277"/>
    </source>
</evidence>
<dbReference type="SUPFAM" id="SSF51735">
    <property type="entry name" value="NAD(P)-binding Rossmann-fold domains"/>
    <property type="match status" value="1"/>
</dbReference>
<dbReference type="InterPro" id="IPR036291">
    <property type="entry name" value="NAD(P)-bd_dom_sf"/>
</dbReference>
<comment type="caution">
    <text evidence="4">The sequence shown here is derived from an EMBL/GenBank/DDBJ whole genome shotgun (WGS) entry which is preliminary data.</text>
</comment>
<dbReference type="InterPro" id="IPR001509">
    <property type="entry name" value="Epimerase_deHydtase"/>
</dbReference>
<dbReference type="Pfam" id="PF01370">
    <property type="entry name" value="Epimerase"/>
    <property type="match status" value="1"/>
</dbReference>
<dbReference type="PANTHER" id="PTHR43103:SF3">
    <property type="entry name" value="ADP-L-GLYCERO-D-MANNO-HEPTOSE-6-EPIMERASE"/>
    <property type="match status" value="1"/>
</dbReference>